<dbReference type="EMBL" id="CP002447">
    <property type="protein sequence ID" value="ADV11694.1"/>
    <property type="molecule type" value="Genomic_DNA"/>
</dbReference>
<keyword evidence="1" id="KW-0812">Transmembrane</keyword>
<dbReference type="OrthoDB" id="670612at2"/>
<dbReference type="KEGG" id="mci:Mesci_2555"/>
<proteinExistence type="predicted"/>
<dbReference type="RefSeq" id="WP_013530377.1">
    <property type="nucleotide sequence ID" value="NC_014923.1"/>
</dbReference>
<evidence type="ECO:0000256" key="1">
    <source>
        <dbReference type="SAM" id="Phobius"/>
    </source>
</evidence>
<gene>
    <name evidence="2" type="ordered locus">Mesci_2555</name>
</gene>
<dbReference type="Proteomes" id="UP000007471">
    <property type="component" value="Chromosome"/>
</dbReference>
<reference evidence="3" key="1">
    <citation type="submission" date="2011-01" db="EMBL/GenBank/DDBJ databases">
        <title>Complete sequence of chromosome of Mesorhizobium ciceri bv. biserrulae WSM1271.</title>
        <authorList>
            <person name="Lucas S."/>
            <person name="Copeland A."/>
            <person name="Lapidus A."/>
            <person name="Cheng J.-F."/>
            <person name="Goodwin L."/>
            <person name="Pitluck S."/>
            <person name="Teshima H."/>
            <person name="Detter J.C."/>
            <person name="Han C."/>
            <person name="Tapia R."/>
            <person name="Land M."/>
            <person name="Hauser L."/>
            <person name="Kyrpides N."/>
            <person name="Ivanova N."/>
            <person name="Nandasena K."/>
            <person name="Reeve W.G."/>
            <person name="Howieson J.G."/>
            <person name="O'Hara G."/>
            <person name="Tiwari R.P."/>
            <person name="Woyke T."/>
        </authorList>
    </citation>
    <scope>NUCLEOTIDE SEQUENCE [LARGE SCALE GENOMIC DNA]</scope>
    <source>
        <strain evidence="3">HAMBI 2942 / LMG 23838 / WSM1271</strain>
    </source>
</reference>
<evidence type="ECO:0000313" key="2">
    <source>
        <dbReference type="EMBL" id="ADV11694.1"/>
    </source>
</evidence>
<protein>
    <submittedName>
        <fullName evidence="2">Uncharacterized protein</fullName>
    </submittedName>
</protein>
<feature type="transmembrane region" description="Helical" evidence="1">
    <location>
        <begin position="20"/>
        <end position="42"/>
    </location>
</feature>
<dbReference type="HOGENOM" id="CLU_126505_0_0_5"/>
<dbReference type="AlphaFoldDB" id="E8T7H1"/>
<dbReference type="GeneID" id="90990128"/>
<sequence length="183" mass="19438">MIAAYLVDPSAWRGSSPRIAFWRLMLAICMSVGIGIGTLAAAPNTPQEITGKWTYRSFHNNKNLVTDNDQTALGLFFAEAIFTFDVSADNTLNGTIDWNGGGLDLHGSVQPAASGAPLTVQIVGIGRPGTGTQDWEYDYFGYLAHSWPQGVGQVPALVGSVIRAKPHNGAPAGYVASFIAVQQ</sequence>
<name>E8T7H1_MESCW</name>
<evidence type="ECO:0000313" key="3">
    <source>
        <dbReference type="Proteomes" id="UP000007471"/>
    </source>
</evidence>
<organism evidence="2 3">
    <name type="scientific">Mesorhizobium ciceri biovar biserrulae (strain HAMBI 2942 / LMG 23838 / WSM1271)</name>
    <dbReference type="NCBI Taxonomy" id="765698"/>
    <lineage>
        <taxon>Bacteria</taxon>
        <taxon>Pseudomonadati</taxon>
        <taxon>Pseudomonadota</taxon>
        <taxon>Alphaproteobacteria</taxon>
        <taxon>Hyphomicrobiales</taxon>
        <taxon>Phyllobacteriaceae</taxon>
        <taxon>Mesorhizobium</taxon>
    </lineage>
</organism>
<keyword evidence="1" id="KW-1133">Transmembrane helix</keyword>
<keyword evidence="1" id="KW-0472">Membrane</keyword>
<accession>E8T7H1</accession>
<dbReference type="STRING" id="765698.Mesci_2555"/>